<dbReference type="PANTHER" id="PTHR42815">
    <property type="entry name" value="FAD-BINDING, PUTATIVE (AFU_ORTHOLOGUE AFUA_6G07600)-RELATED"/>
    <property type="match status" value="1"/>
</dbReference>
<dbReference type="SUPFAM" id="SSF50475">
    <property type="entry name" value="FMN-binding split barrel"/>
    <property type="match status" value="1"/>
</dbReference>
<dbReference type="AlphaFoldDB" id="A0A449G617"/>
<gene>
    <name evidence="2" type="ORF">NCTC1935_00132</name>
    <name evidence="3" type="ORF">NCTC1935_02211</name>
</gene>
<organism evidence="2">
    <name type="scientific">Nocardia farcinica</name>
    <dbReference type="NCBI Taxonomy" id="37329"/>
    <lineage>
        <taxon>Bacteria</taxon>
        <taxon>Bacillati</taxon>
        <taxon>Actinomycetota</taxon>
        <taxon>Actinomycetes</taxon>
        <taxon>Mycobacteriales</taxon>
        <taxon>Nocardiaceae</taxon>
        <taxon>Nocardia</taxon>
    </lineage>
</organism>
<accession>A0A449G617</accession>
<reference evidence="2" key="1">
    <citation type="submission" date="2019-02" db="EMBL/GenBank/DDBJ databases">
        <authorList>
            <consortium name="Pathogen Informatics"/>
        </authorList>
    </citation>
    <scope>NUCLEOTIDE SEQUENCE</scope>
    <source>
        <strain evidence="2">3012STDY6733949</strain>
    </source>
</reference>
<sequence length="213" mass="22918">MTPSRADLVPRAVDRDHVRRLLGQPGELVSRKVTDHLDDNCVRFIAHCPFIVVATKDAGGRADCSPRGDHPGFVRVLAPTRLAIPDRPGNKLLDSIENLYSDPGIGLVFLVPGVTETLRVNGTGYVSDEPLVLASLEAQGRTPPIAIIVDIEEVFLHCGKALIRSKLWDPASSRLAQLVPTAGEIVAGQLGLEPSSATGLDQQATQGYRTNLY</sequence>
<dbReference type="InterPro" id="IPR012349">
    <property type="entry name" value="Split_barrel_FMN-bd"/>
</dbReference>
<dbReference type="Gene3D" id="2.30.110.10">
    <property type="entry name" value="Electron Transport, Fmn-binding Protein, Chain A"/>
    <property type="match status" value="1"/>
</dbReference>
<protein>
    <submittedName>
        <fullName evidence="2">Pyridoxamine 5'-phosphate oxidase, FMN-binding family</fullName>
    </submittedName>
</protein>
<name>A0A449G617_NOCFR</name>
<dbReference type="EMBL" id="CAACYE010000004">
    <property type="protein sequence ID" value="VFA81197.1"/>
    <property type="molecule type" value="Genomic_DNA"/>
</dbReference>
<dbReference type="EMBL" id="CAACYE010000005">
    <property type="protein sequence ID" value="VFA84382.1"/>
    <property type="molecule type" value="Genomic_DNA"/>
</dbReference>
<evidence type="ECO:0000313" key="3">
    <source>
        <dbReference type="EMBL" id="VFA84382.1"/>
    </source>
</evidence>
<dbReference type="NCBIfam" id="TIGR04025">
    <property type="entry name" value="PPOX_FMN_DR2398"/>
    <property type="match status" value="1"/>
</dbReference>
<dbReference type="Pfam" id="PF01243">
    <property type="entry name" value="PNPOx_N"/>
    <property type="match status" value="1"/>
</dbReference>
<evidence type="ECO:0000313" key="2">
    <source>
        <dbReference type="EMBL" id="VFA81197.1"/>
    </source>
</evidence>
<dbReference type="PANTHER" id="PTHR42815:SF2">
    <property type="entry name" value="FAD-BINDING, PUTATIVE (AFU_ORTHOLOGUE AFUA_6G07600)-RELATED"/>
    <property type="match status" value="1"/>
</dbReference>
<dbReference type="InterPro" id="IPR011576">
    <property type="entry name" value="Pyridox_Oxase_N"/>
</dbReference>
<feature type="domain" description="Pyridoxamine 5'-phosphate oxidase N-terminal" evidence="1">
    <location>
        <begin position="37"/>
        <end position="158"/>
    </location>
</feature>
<evidence type="ECO:0000259" key="1">
    <source>
        <dbReference type="Pfam" id="PF01243"/>
    </source>
</evidence>
<proteinExistence type="predicted"/>
<dbReference type="InterPro" id="IPR024029">
    <property type="entry name" value="Pyridox_Oxase_FMN-dep"/>
</dbReference>